<name>A0A4D8QFP2_AZOBR</name>
<accession>A0A4D8QFP2</accession>
<keyword evidence="1" id="KW-0614">Plasmid</keyword>
<sequence length="95" mass="10442">MVFQRVIAGLEALQAAGVSARVILPLGDDQPVEFLVDALDMPTMSLAARRLRRSMGNVAHYPVFTGDLTPERRATLQGSAWDLEAVQRHQRDQAA</sequence>
<evidence type="ECO:0000313" key="1">
    <source>
        <dbReference type="EMBL" id="QCO05789.1"/>
    </source>
</evidence>
<evidence type="ECO:0000313" key="2">
    <source>
        <dbReference type="Proteomes" id="UP000298596"/>
    </source>
</evidence>
<dbReference type="AlphaFoldDB" id="A0A4D8QFP2"/>
<organism evidence="1 2">
    <name type="scientific">Azospirillum brasilense</name>
    <dbReference type="NCBI Taxonomy" id="192"/>
    <lineage>
        <taxon>Bacteria</taxon>
        <taxon>Pseudomonadati</taxon>
        <taxon>Pseudomonadota</taxon>
        <taxon>Alphaproteobacteria</taxon>
        <taxon>Rhodospirillales</taxon>
        <taxon>Azospirillaceae</taxon>
        <taxon>Azospirillum</taxon>
    </lineage>
</organism>
<dbReference type="EMBL" id="CP032332">
    <property type="protein sequence ID" value="QCO05789.1"/>
    <property type="molecule type" value="Genomic_DNA"/>
</dbReference>
<protein>
    <submittedName>
        <fullName evidence="1">Uncharacterized protein</fullName>
    </submittedName>
</protein>
<geneLocation type="plasmid" evidence="1">
    <name>p2</name>
</geneLocation>
<gene>
    <name evidence="1" type="ORF">D3867_28265</name>
</gene>
<reference evidence="1 2" key="1">
    <citation type="submission" date="2018-09" db="EMBL/GenBank/DDBJ databases">
        <title>Whole genome based analysis of evolution and adaptive divergence in Indian and Brazilian strains of Azospirillum brasilense.</title>
        <authorList>
            <person name="Singh C."/>
            <person name="Tripathi A.K."/>
        </authorList>
    </citation>
    <scope>NUCLEOTIDE SEQUENCE [LARGE SCALE GENOMIC DNA]</scope>
    <source>
        <strain evidence="1 2">MTCC4036</strain>
        <plasmid evidence="1 2">p2</plasmid>
    </source>
</reference>
<dbReference type="Proteomes" id="UP000298596">
    <property type="component" value="Plasmid p2"/>
</dbReference>
<proteinExistence type="predicted"/>